<feature type="region of interest" description="Disordered" evidence="1">
    <location>
        <begin position="116"/>
        <end position="222"/>
    </location>
</feature>
<protein>
    <submittedName>
        <fullName evidence="3">Uncharacterized protein</fullName>
    </submittedName>
</protein>
<dbReference type="Proteomes" id="UP001434883">
    <property type="component" value="Unassembled WGS sequence"/>
</dbReference>
<evidence type="ECO:0000313" key="4">
    <source>
        <dbReference type="Proteomes" id="UP001434883"/>
    </source>
</evidence>
<reference evidence="3 4" key="1">
    <citation type="submission" date="2021-06" db="EMBL/GenBank/DDBJ databases">
        <authorList>
            <person name="Palmer J.M."/>
        </authorList>
    </citation>
    <scope>NUCLEOTIDE SEQUENCE [LARGE SCALE GENOMIC DNA]</scope>
    <source>
        <strain evidence="3 4">XC_2019</strain>
        <tissue evidence="3">Muscle</tissue>
    </source>
</reference>
<feature type="transmembrane region" description="Helical" evidence="2">
    <location>
        <begin position="62"/>
        <end position="80"/>
    </location>
</feature>
<keyword evidence="2" id="KW-1133">Transmembrane helix</keyword>
<name>A0ABV0RQE8_9TELE</name>
<evidence type="ECO:0000256" key="1">
    <source>
        <dbReference type="SAM" id="MobiDB-lite"/>
    </source>
</evidence>
<accession>A0ABV0RQE8</accession>
<evidence type="ECO:0000256" key="2">
    <source>
        <dbReference type="SAM" id="Phobius"/>
    </source>
</evidence>
<evidence type="ECO:0000313" key="3">
    <source>
        <dbReference type="EMBL" id="MEQ2209768.1"/>
    </source>
</evidence>
<keyword evidence="4" id="KW-1185">Reference proteome</keyword>
<keyword evidence="2" id="KW-0472">Membrane</keyword>
<feature type="transmembrane region" description="Helical" evidence="2">
    <location>
        <begin position="35"/>
        <end position="56"/>
    </location>
</feature>
<sequence>MRSPQPIDLHTFILIFRVSPETSLGKASYNGRSGFLFSCSQSVPLFGCFSGAGMVLSTSQQVALAFTAVLFTFVVLPRLFGVGGGTAAKETKFDPRYNRKDISRGRNLEELIESIGASQTSTAADTQPSPETVEAPEKVYEQPSDGKDEAAAEGEEMMELRPEKPVGEEEDVEAGEMNDKGEDNMEGLEPTELESASSCETNIEEICAEQPVSGLRRRNRPE</sequence>
<feature type="compositionally biased region" description="Polar residues" evidence="1">
    <location>
        <begin position="116"/>
        <end position="130"/>
    </location>
</feature>
<organism evidence="3 4">
    <name type="scientific">Xenoophorus captivus</name>
    <dbReference type="NCBI Taxonomy" id="1517983"/>
    <lineage>
        <taxon>Eukaryota</taxon>
        <taxon>Metazoa</taxon>
        <taxon>Chordata</taxon>
        <taxon>Craniata</taxon>
        <taxon>Vertebrata</taxon>
        <taxon>Euteleostomi</taxon>
        <taxon>Actinopterygii</taxon>
        <taxon>Neopterygii</taxon>
        <taxon>Teleostei</taxon>
        <taxon>Neoteleostei</taxon>
        <taxon>Acanthomorphata</taxon>
        <taxon>Ovalentaria</taxon>
        <taxon>Atherinomorphae</taxon>
        <taxon>Cyprinodontiformes</taxon>
        <taxon>Goodeidae</taxon>
        <taxon>Xenoophorus</taxon>
    </lineage>
</organism>
<gene>
    <name evidence="3" type="ORF">XENOCAPTIV_003717</name>
</gene>
<dbReference type="EMBL" id="JAHRIN010051795">
    <property type="protein sequence ID" value="MEQ2209768.1"/>
    <property type="molecule type" value="Genomic_DNA"/>
</dbReference>
<proteinExistence type="predicted"/>
<feature type="compositionally biased region" description="Basic and acidic residues" evidence="1">
    <location>
        <begin position="135"/>
        <end position="150"/>
    </location>
</feature>
<comment type="caution">
    <text evidence="3">The sequence shown here is derived from an EMBL/GenBank/DDBJ whole genome shotgun (WGS) entry which is preliminary data.</text>
</comment>
<keyword evidence="2" id="KW-0812">Transmembrane</keyword>
<feature type="compositionally biased region" description="Basic and acidic residues" evidence="1">
    <location>
        <begin position="158"/>
        <end position="167"/>
    </location>
</feature>